<keyword evidence="6 8" id="KW-0539">Nucleus</keyword>
<dbReference type="Proteomes" id="UP000193560">
    <property type="component" value="Unassembled WGS sequence"/>
</dbReference>
<keyword evidence="4 8" id="KW-0805">Transcription regulation</keyword>
<dbReference type="PANTHER" id="PTHR13321">
    <property type="entry name" value="MEDIATOR OF RNA POLYMERASE II TRANSCRIPTION, SUBUNIT 18"/>
    <property type="match status" value="1"/>
</dbReference>
<dbReference type="GO" id="GO:0006369">
    <property type="term" value="P:termination of RNA polymerase II transcription"/>
    <property type="evidence" value="ECO:0007669"/>
    <property type="project" value="TreeGrafter"/>
</dbReference>
<keyword evidence="5 8" id="KW-0804">Transcription</keyword>
<keyword evidence="10" id="KW-1185">Reference proteome</keyword>
<dbReference type="Gene3D" id="2.40.320.10">
    <property type="entry name" value="Hypothetical Protein Pfu-838710-001"/>
    <property type="match status" value="1"/>
</dbReference>
<evidence type="ECO:0000256" key="5">
    <source>
        <dbReference type="ARBA" id="ARBA00023163"/>
    </source>
</evidence>
<comment type="subunit">
    <text evidence="8">Component of the Mediator complex.</text>
</comment>
<evidence type="ECO:0000256" key="4">
    <source>
        <dbReference type="ARBA" id="ARBA00023015"/>
    </source>
</evidence>
<comment type="function">
    <text evidence="8">Component of the Mediator complex, a coactivator involved in the regulated transcription of nearly all RNA polymerase II-dependent genes. Mediator functions as a bridge to convey information from gene-specific regulatory proteins to the basal RNA polymerase II transcription machinery. Mediator is recruited to promoters by direct interactions with regulatory proteins and serves as a scaffold for the assembly of a functional preinitiation complex with RNA polymerase II and the general transcription factors.</text>
</comment>
<evidence type="ECO:0000313" key="10">
    <source>
        <dbReference type="Proteomes" id="UP000193560"/>
    </source>
</evidence>
<sequence length="121" mass="13809">MASYECSLQGLIKGEEQKKAVIDRILGIAGNDSMMELYEHEIVFTPTVQTPIGPARNDDVVLRLVSRIETEQQISLKHRQWHLSMQGNPEPQRGRSVIVRPNTRVQLGGDVFRYMKSLGYR</sequence>
<evidence type="ECO:0000256" key="7">
    <source>
        <dbReference type="ARBA" id="ARBA00032012"/>
    </source>
</evidence>
<proteinExistence type="inferred from homology"/>
<dbReference type="GO" id="GO:0016592">
    <property type="term" value="C:mediator complex"/>
    <property type="evidence" value="ECO:0007669"/>
    <property type="project" value="InterPro"/>
</dbReference>
<accession>A0A1X2IJC2</accession>
<evidence type="ECO:0000256" key="8">
    <source>
        <dbReference type="RuleBase" id="RU364150"/>
    </source>
</evidence>
<dbReference type="AlphaFoldDB" id="A0A1X2IJC2"/>
<evidence type="ECO:0000313" key="9">
    <source>
        <dbReference type="EMBL" id="ORZ17656.1"/>
    </source>
</evidence>
<dbReference type="Pfam" id="PF09637">
    <property type="entry name" value="Med18"/>
    <property type="match status" value="1"/>
</dbReference>
<dbReference type="STRING" id="90262.A0A1X2IJC2"/>
<dbReference type="GO" id="GO:0003712">
    <property type="term" value="F:transcription coregulator activity"/>
    <property type="evidence" value="ECO:0007669"/>
    <property type="project" value="InterPro"/>
</dbReference>
<dbReference type="PANTHER" id="PTHR13321:SF2">
    <property type="entry name" value="MEDIATOR OF RNA POLYMERASE II TRANSCRIPTION SUBUNIT 18"/>
    <property type="match status" value="1"/>
</dbReference>
<dbReference type="GO" id="GO:0070847">
    <property type="term" value="C:core mediator complex"/>
    <property type="evidence" value="ECO:0007669"/>
    <property type="project" value="TreeGrafter"/>
</dbReference>
<dbReference type="OrthoDB" id="5348092at2759"/>
<comment type="similarity">
    <text evidence="2 8">Belongs to the Mediator complex subunit 18 family.</text>
</comment>
<evidence type="ECO:0000256" key="2">
    <source>
        <dbReference type="ARBA" id="ARBA00009814"/>
    </source>
</evidence>
<organism evidence="9 10">
    <name type="scientific">Absidia repens</name>
    <dbReference type="NCBI Taxonomy" id="90262"/>
    <lineage>
        <taxon>Eukaryota</taxon>
        <taxon>Fungi</taxon>
        <taxon>Fungi incertae sedis</taxon>
        <taxon>Mucoromycota</taxon>
        <taxon>Mucoromycotina</taxon>
        <taxon>Mucoromycetes</taxon>
        <taxon>Mucorales</taxon>
        <taxon>Cunninghamellaceae</taxon>
        <taxon>Absidia</taxon>
    </lineage>
</organism>
<name>A0A1X2IJC2_9FUNG</name>
<dbReference type="GO" id="GO:0006357">
    <property type="term" value="P:regulation of transcription by RNA polymerase II"/>
    <property type="evidence" value="ECO:0007669"/>
    <property type="project" value="InterPro"/>
</dbReference>
<comment type="caution">
    <text evidence="9">The sequence shown here is derived from an EMBL/GenBank/DDBJ whole genome shotgun (WGS) entry which is preliminary data.</text>
</comment>
<evidence type="ECO:0000256" key="3">
    <source>
        <dbReference type="ARBA" id="ARBA00019612"/>
    </source>
</evidence>
<gene>
    <name evidence="8" type="primary">MED18</name>
    <name evidence="9" type="ORF">BCR42DRAFT_325393</name>
</gene>
<dbReference type="InterPro" id="IPR019095">
    <property type="entry name" value="Mediator_Med18"/>
</dbReference>
<reference evidence="9 10" key="1">
    <citation type="submission" date="2016-07" db="EMBL/GenBank/DDBJ databases">
        <title>Pervasive Adenine N6-methylation of Active Genes in Fungi.</title>
        <authorList>
            <consortium name="DOE Joint Genome Institute"/>
            <person name="Mondo S.J."/>
            <person name="Dannebaum R.O."/>
            <person name="Kuo R.C."/>
            <person name="Labutti K."/>
            <person name="Haridas S."/>
            <person name="Kuo A."/>
            <person name="Salamov A."/>
            <person name="Ahrendt S.R."/>
            <person name="Lipzen A."/>
            <person name="Sullivan W."/>
            <person name="Andreopoulos W.B."/>
            <person name="Clum A."/>
            <person name="Lindquist E."/>
            <person name="Daum C."/>
            <person name="Ramamoorthy G.K."/>
            <person name="Gryganskyi A."/>
            <person name="Culley D."/>
            <person name="Magnuson J.K."/>
            <person name="James T.Y."/>
            <person name="O'Malley M.A."/>
            <person name="Stajich J.E."/>
            <person name="Spatafora J.W."/>
            <person name="Visel A."/>
            <person name="Grigoriev I.V."/>
        </authorList>
    </citation>
    <scope>NUCLEOTIDE SEQUENCE [LARGE SCALE GENOMIC DNA]</scope>
    <source>
        <strain evidence="9 10">NRRL 1336</strain>
    </source>
</reference>
<comment type="subcellular location">
    <subcellularLocation>
        <location evidence="1 8">Nucleus</location>
    </subcellularLocation>
</comment>
<evidence type="ECO:0000256" key="1">
    <source>
        <dbReference type="ARBA" id="ARBA00004123"/>
    </source>
</evidence>
<evidence type="ECO:0000256" key="6">
    <source>
        <dbReference type="ARBA" id="ARBA00023242"/>
    </source>
</evidence>
<keyword evidence="8" id="KW-0010">Activator</keyword>
<dbReference type="EMBL" id="MCGE01000009">
    <property type="protein sequence ID" value="ORZ17656.1"/>
    <property type="molecule type" value="Genomic_DNA"/>
</dbReference>
<protein>
    <recommendedName>
        <fullName evidence="3 8">Mediator of RNA polymerase II transcription subunit 18</fullName>
    </recommendedName>
    <alternativeName>
        <fullName evidence="7 8">Mediator complex subunit 18</fullName>
    </alternativeName>
</protein>